<name>A0AAQ3PHQ8_PASNO</name>
<accession>A0AAQ3PHQ8</accession>
<evidence type="ECO:0000313" key="2">
    <source>
        <dbReference type="Proteomes" id="UP001341281"/>
    </source>
</evidence>
<sequence>MPKRGLKWQKRRACKLSHGALVLYDGLMPKQTESCCAGYVSRPDAKAWAQVAEEKGILGKLSHGALVLYDGLMPKCGLMWQKSMAYCGRQVFTSISTGILERSTATLVVPSVEWSSSSSSPSVEGVVGSSSSSSSSVVGVVVIRLVFQNLHPNSAGHPETLP</sequence>
<dbReference type="Proteomes" id="UP001341281">
    <property type="component" value="Chromosome 01"/>
</dbReference>
<organism evidence="1 2">
    <name type="scientific">Paspalum notatum var. saurae</name>
    <dbReference type="NCBI Taxonomy" id="547442"/>
    <lineage>
        <taxon>Eukaryota</taxon>
        <taxon>Viridiplantae</taxon>
        <taxon>Streptophyta</taxon>
        <taxon>Embryophyta</taxon>
        <taxon>Tracheophyta</taxon>
        <taxon>Spermatophyta</taxon>
        <taxon>Magnoliopsida</taxon>
        <taxon>Liliopsida</taxon>
        <taxon>Poales</taxon>
        <taxon>Poaceae</taxon>
        <taxon>PACMAD clade</taxon>
        <taxon>Panicoideae</taxon>
        <taxon>Andropogonodae</taxon>
        <taxon>Paspaleae</taxon>
        <taxon>Paspalinae</taxon>
        <taxon>Paspalum</taxon>
    </lineage>
</organism>
<dbReference type="EMBL" id="CP144745">
    <property type="protein sequence ID" value="WVZ48684.1"/>
    <property type="molecule type" value="Genomic_DNA"/>
</dbReference>
<reference evidence="1 2" key="1">
    <citation type="submission" date="2024-02" db="EMBL/GenBank/DDBJ databases">
        <title>High-quality chromosome-scale genome assembly of Pensacola bahiagrass (Paspalum notatum Flugge var. saurae).</title>
        <authorList>
            <person name="Vega J.M."/>
            <person name="Podio M."/>
            <person name="Orjuela J."/>
            <person name="Siena L.A."/>
            <person name="Pessino S.C."/>
            <person name="Combes M.C."/>
            <person name="Mariac C."/>
            <person name="Albertini E."/>
            <person name="Pupilli F."/>
            <person name="Ortiz J.P.A."/>
            <person name="Leblanc O."/>
        </authorList>
    </citation>
    <scope>NUCLEOTIDE SEQUENCE [LARGE SCALE GENOMIC DNA]</scope>
    <source>
        <strain evidence="1">R1</strain>
        <tissue evidence="1">Leaf</tissue>
    </source>
</reference>
<proteinExistence type="predicted"/>
<keyword evidence="2" id="KW-1185">Reference proteome</keyword>
<protein>
    <submittedName>
        <fullName evidence="1">Uncharacterized protein</fullName>
    </submittedName>
</protein>
<dbReference type="AlphaFoldDB" id="A0AAQ3PHQ8"/>
<evidence type="ECO:0000313" key="1">
    <source>
        <dbReference type="EMBL" id="WVZ48684.1"/>
    </source>
</evidence>
<gene>
    <name evidence="1" type="ORF">U9M48_000103</name>
</gene>